<evidence type="ECO:0000313" key="5">
    <source>
        <dbReference type="Proteomes" id="UP000672934"/>
    </source>
</evidence>
<dbReference type="InterPro" id="IPR028096">
    <property type="entry name" value="EfeO_Cupredoxin"/>
</dbReference>
<feature type="chain" id="PRO_5037962008" description="EfeO-type cupredoxin-like domain-containing protein" evidence="2">
    <location>
        <begin position="37"/>
        <end position="119"/>
    </location>
</feature>
<dbReference type="InterPro" id="IPR052721">
    <property type="entry name" value="ET_Amicyanin"/>
</dbReference>
<dbReference type="AlphaFoldDB" id="A0A916J0T1"/>
<keyword evidence="5" id="KW-1185">Reference proteome</keyword>
<dbReference type="PANTHER" id="PTHR36507:SF1">
    <property type="entry name" value="BLL1555 PROTEIN"/>
    <property type="match status" value="1"/>
</dbReference>
<evidence type="ECO:0000256" key="1">
    <source>
        <dbReference type="ARBA" id="ARBA00004418"/>
    </source>
</evidence>
<sequence>MLSTIIQSAFAISIGRAMLKAMLMAALASVFTVAQAQDANVVTIRNFMFSPMSLNIKAGSAVTWKNLDSEPHTVVSETGLFRSSALDQGDTYQFRFEKPGVYTIFCGIHPHMKATVTVQ</sequence>
<organism evidence="4 5">
    <name type="scientific">Cupriavidus yeoncheonensis</name>
    <dbReference type="NCBI Taxonomy" id="1462994"/>
    <lineage>
        <taxon>Bacteria</taxon>
        <taxon>Pseudomonadati</taxon>
        <taxon>Pseudomonadota</taxon>
        <taxon>Betaproteobacteria</taxon>
        <taxon>Burkholderiales</taxon>
        <taxon>Burkholderiaceae</taxon>
        <taxon>Cupriavidus</taxon>
    </lineage>
</organism>
<dbReference type="GO" id="GO:0042597">
    <property type="term" value="C:periplasmic space"/>
    <property type="evidence" value="ECO:0007669"/>
    <property type="project" value="UniProtKB-SubCell"/>
</dbReference>
<protein>
    <recommendedName>
        <fullName evidence="3">EfeO-type cupredoxin-like domain-containing protein</fullName>
    </recommendedName>
</protein>
<reference evidence="4" key="1">
    <citation type="submission" date="2021-03" db="EMBL/GenBank/DDBJ databases">
        <authorList>
            <person name="Peeters C."/>
        </authorList>
    </citation>
    <scope>NUCLEOTIDE SEQUENCE</scope>
    <source>
        <strain evidence="4">LMG 31506</strain>
    </source>
</reference>
<dbReference type="PANTHER" id="PTHR36507">
    <property type="entry name" value="BLL1555 PROTEIN"/>
    <property type="match status" value="1"/>
</dbReference>
<dbReference type="Pfam" id="PF13473">
    <property type="entry name" value="Cupredoxin_1"/>
    <property type="match status" value="1"/>
</dbReference>
<feature type="domain" description="EfeO-type cupredoxin-like" evidence="3">
    <location>
        <begin position="24"/>
        <end position="118"/>
    </location>
</feature>
<dbReference type="EMBL" id="CAJPUY010000035">
    <property type="protein sequence ID" value="CAG2157433.1"/>
    <property type="molecule type" value="Genomic_DNA"/>
</dbReference>
<evidence type="ECO:0000256" key="2">
    <source>
        <dbReference type="SAM" id="SignalP"/>
    </source>
</evidence>
<dbReference type="SUPFAM" id="SSF49503">
    <property type="entry name" value="Cupredoxins"/>
    <property type="match status" value="1"/>
</dbReference>
<comment type="caution">
    <text evidence="4">The sequence shown here is derived from an EMBL/GenBank/DDBJ whole genome shotgun (WGS) entry which is preliminary data.</text>
</comment>
<name>A0A916J0T1_9BURK</name>
<evidence type="ECO:0000313" key="4">
    <source>
        <dbReference type="EMBL" id="CAG2157433.1"/>
    </source>
</evidence>
<keyword evidence="2" id="KW-0732">Signal</keyword>
<accession>A0A916J0T1</accession>
<feature type="signal peptide" evidence="2">
    <location>
        <begin position="1"/>
        <end position="36"/>
    </location>
</feature>
<dbReference type="Gene3D" id="2.60.40.420">
    <property type="entry name" value="Cupredoxins - blue copper proteins"/>
    <property type="match status" value="1"/>
</dbReference>
<dbReference type="CDD" id="cd13921">
    <property type="entry name" value="Amicyanin"/>
    <property type="match status" value="1"/>
</dbReference>
<proteinExistence type="predicted"/>
<comment type="subcellular location">
    <subcellularLocation>
        <location evidence="1">Periplasm</location>
    </subcellularLocation>
</comment>
<gene>
    <name evidence="4" type="ORF">LMG31506_06012</name>
</gene>
<dbReference type="InterPro" id="IPR035668">
    <property type="entry name" value="Amicyanin"/>
</dbReference>
<dbReference type="InterPro" id="IPR008972">
    <property type="entry name" value="Cupredoxin"/>
</dbReference>
<dbReference type="Proteomes" id="UP000672934">
    <property type="component" value="Unassembled WGS sequence"/>
</dbReference>
<evidence type="ECO:0000259" key="3">
    <source>
        <dbReference type="Pfam" id="PF13473"/>
    </source>
</evidence>